<dbReference type="Proteomes" id="UP001301958">
    <property type="component" value="Unassembled WGS sequence"/>
</dbReference>
<proteinExistence type="predicted"/>
<dbReference type="EMBL" id="MU865299">
    <property type="protein sequence ID" value="KAK4230401.1"/>
    <property type="molecule type" value="Genomic_DNA"/>
</dbReference>
<accession>A0AAN7H005</accession>
<gene>
    <name evidence="2" type="ORF">QBC38DRAFT_41435</name>
</gene>
<comment type="caution">
    <text evidence="2">The sequence shown here is derived from an EMBL/GenBank/DDBJ whole genome shotgun (WGS) entry which is preliminary data.</text>
</comment>
<reference evidence="2" key="2">
    <citation type="submission" date="2023-05" db="EMBL/GenBank/DDBJ databases">
        <authorList>
            <consortium name="Lawrence Berkeley National Laboratory"/>
            <person name="Steindorff A."/>
            <person name="Hensen N."/>
            <person name="Bonometti L."/>
            <person name="Westerberg I."/>
            <person name="Brannstrom I.O."/>
            <person name="Guillou S."/>
            <person name="Cros-Aarteil S."/>
            <person name="Calhoun S."/>
            <person name="Haridas S."/>
            <person name="Kuo A."/>
            <person name="Mondo S."/>
            <person name="Pangilinan J."/>
            <person name="Riley R."/>
            <person name="Labutti K."/>
            <person name="Andreopoulos B."/>
            <person name="Lipzen A."/>
            <person name="Chen C."/>
            <person name="Yanf M."/>
            <person name="Daum C."/>
            <person name="Ng V."/>
            <person name="Clum A."/>
            <person name="Ohm R."/>
            <person name="Martin F."/>
            <person name="Silar P."/>
            <person name="Natvig D."/>
            <person name="Lalanne C."/>
            <person name="Gautier V."/>
            <person name="Ament-Velasquez S.L."/>
            <person name="Kruys A."/>
            <person name="Hutchinson M.I."/>
            <person name="Powell A.J."/>
            <person name="Barry K."/>
            <person name="Miller A.N."/>
            <person name="Grigoriev I.V."/>
            <person name="Debuchy R."/>
            <person name="Gladieux P."/>
            <person name="Thoren M.H."/>
            <person name="Johannesson H."/>
        </authorList>
    </citation>
    <scope>NUCLEOTIDE SEQUENCE</scope>
    <source>
        <strain evidence="2">CBS 990.96</strain>
    </source>
</reference>
<keyword evidence="1" id="KW-0732">Signal</keyword>
<sequence>MVGFAAQQPLWFVGVVAWLSLHPDLASMCLPRRCPGENSTAALQKRNYPESTLHREKAKGQLTRFGSFMHSAAKRRLNVSQSPTRRDKKRARPGVCLLHLFQCFASRQRPWFCQGWTGEFPLLLRYLLGNY</sequence>
<organism evidence="2 3">
    <name type="scientific">Podospora fimiseda</name>
    <dbReference type="NCBI Taxonomy" id="252190"/>
    <lineage>
        <taxon>Eukaryota</taxon>
        <taxon>Fungi</taxon>
        <taxon>Dikarya</taxon>
        <taxon>Ascomycota</taxon>
        <taxon>Pezizomycotina</taxon>
        <taxon>Sordariomycetes</taxon>
        <taxon>Sordariomycetidae</taxon>
        <taxon>Sordariales</taxon>
        <taxon>Podosporaceae</taxon>
        <taxon>Podospora</taxon>
    </lineage>
</organism>
<evidence type="ECO:0000313" key="2">
    <source>
        <dbReference type="EMBL" id="KAK4230401.1"/>
    </source>
</evidence>
<evidence type="ECO:0000313" key="3">
    <source>
        <dbReference type="Proteomes" id="UP001301958"/>
    </source>
</evidence>
<evidence type="ECO:0008006" key="4">
    <source>
        <dbReference type="Google" id="ProtNLM"/>
    </source>
</evidence>
<feature type="signal peptide" evidence="1">
    <location>
        <begin position="1"/>
        <end position="26"/>
    </location>
</feature>
<name>A0AAN7H005_9PEZI</name>
<protein>
    <recommendedName>
        <fullName evidence="4">Secreted protein</fullName>
    </recommendedName>
</protein>
<keyword evidence="3" id="KW-1185">Reference proteome</keyword>
<dbReference type="AlphaFoldDB" id="A0AAN7H005"/>
<feature type="chain" id="PRO_5042926522" description="Secreted protein" evidence="1">
    <location>
        <begin position="27"/>
        <end position="131"/>
    </location>
</feature>
<reference evidence="2" key="1">
    <citation type="journal article" date="2023" name="Mol. Phylogenet. Evol.">
        <title>Genome-scale phylogeny and comparative genomics of the fungal order Sordariales.</title>
        <authorList>
            <person name="Hensen N."/>
            <person name="Bonometti L."/>
            <person name="Westerberg I."/>
            <person name="Brannstrom I.O."/>
            <person name="Guillou S."/>
            <person name="Cros-Aarteil S."/>
            <person name="Calhoun S."/>
            <person name="Haridas S."/>
            <person name="Kuo A."/>
            <person name="Mondo S."/>
            <person name="Pangilinan J."/>
            <person name="Riley R."/>
            <person name="LaButti K."/>
            <person name="Andreopoulos B."/>
            <person name="Lipzen A."/>
            <person name="Chen C."/>
            <person name="Yan M."/>
            <person name="Daum C."/>
            <person name="Ng V."/>
            <person name="Clum A."/>
            <person name="Steindorff A."/>
            <person name="Ohm R.A."/>
            <person name="Martin F."/>
            <person name="Silar P."/>
            <person name="Natvig D.O."/>
            <person name="Lalanne C."/>
            <person name="Gautier V."/>
            <person name="Ament-Velasquez S.L."/>
            <person name="Kruys A."/>
            <person name="Hutchinson M.I."/>
            <person name="Powell A.J."/>
            <person name="Barry K."/>
            <person name="Miller A.N."/>
            <person name="Grigoriev I.V."/>
            <person name="Debuchy R."/>
            <person name="Gladieux P."/>
            <person name="Hiltunen Thoren M."/>
            <person name="Johannesson H."/>
        </authorList>
    </citation>
    <scope>NUCLEOTIDE SEQUENCE</scope>
    <source>
        <strain evidence="2">CBS 990.96</strain>
    </source>
</reference>
<evidence type="ECO:0000256" key="1">
    <source>
        <dbReference type="SAM" id="SignalP"/>
    </source>
</evidence>